<dbReference type="InterPro" id="IPR050088">
    <property type="entry name" value="IspD/TarI_cytidylyltransf_bact"/>
</dbReference>
<dbReference type="Pfam" id="PF01128">
    <property type="entry name" value="IspD"/>
    <property type="match status" value="1"/>
</dbReference>
<name>A0A6N7ZAP2_9PSEU</name>
<accession>A0A6N7ZAP2</accession>
<dbReference type="Proteomes" id="UP000440096">
    <property type="component" value="Unassembled WGS sequence"/>
</dbReference>
<protein>
    <recommendedName>
        <fullName evidence="5">2-C-methyl-D-erythritol 4-phosphate cytidylyltransferase</fullName>
    </recommendedName>
</protein>
<proteinExistence type="predicted"/>
<evidence type="ECO:0008006" key="5">
    <source>
        <dbReference type="Google" id="ProtNLM"/>
    </source>
</evidence>
<evidence type="ECO:0000313" key="3">
    <source>
        <dbReference type="EMBL" id="MTD58745.1"/>
    </source>
</evidence>
<dbReference type="InterPro" id="IPR029044">
    <property type="entry name" value="Nucleotide-diphossugar_trans"/>
</dbReference>
<dbReference type="InterPro" id="IPR034683">
    <property type="entry name" value="IspD/TarI"/>
</dbReference>
<dbReference type="GO" id="GO:0050518">
    <property type="term" value="F:2-C-methyl-D-erythritol 4-phosphate cytidylyltransferase activity"/>
    <property type="evidence" value="ECO:0007669"/>
    <property type="project" value="TreeGrafter"/>
</dbReference>
<keyword evidence="4" id="KW-1185">Reference proteome</keyword>
<evidence type="ECO:0000256" key="1">
    <source>
        <dbReference type="ARBA" id="ARBA00022679"/>
    </source>
</evidence>
<sequence length="217" mass="22839">MNTAALVIADTDSLDVLVAGEAVLGHAVRGVLGAGCVDHVRIVAPARQLNSYESIVRAVPGAGNRCRVLPCDGSRVESIRVAFESLPAGLEVILLCDAARPFVPSPVIRAVAETVAPEVPAVVPVLPVTDTVKIVNSDEVIIATEDRARLRTVQAPFGCTPEFLHTMCIRGIDPLAQPPDSVHLIAGHQNGIRISTPFDLAVATALLNEPVSREENA</sequence>
<reference evidence="3 4" key="1">
    <citation type="submission" date="2019-11" db="EMBL/GenBank/DDBJ databases">
        <title>Draft genome of Amycolatopsis RM579.</title>
        <authorList>
            <person name="Duangmal K."/>
            <person name="Mingma R."/>
        </authorList>
    </citation>
    <scope>NUCLEOTIDE SEQUENCE [LARGE SCALE GENOMIC DNA]</scope>
    <source>
        <strain evidence="3 4">RM579</strain>
    </source>
</reference>
<keyword evidence="2" id="KW-0548">Nucleotidyltransferase</keyword>
<dbReference type="RefSeq" id="WP_154760820.1">
    <property type="nucleotide sequence ID" value="NZ_WMBA01000076.1"/>
</dbReference>
<gene>
    <name evidence="3" type="ORF">GKO32_32905</name>
</gene>
<dbReference type="OrthoDB" id="9802561at2"/>
<dbReference type="EMBL" id="WMBA01000076">
    <property type="protein sequence ID" value="MTD58745.1"/>
    <property type="molecule type" value="Genomic_DNA"/>
</dbReference>
<dbReference type="Gene3D" id="3.90.550.10">
    <property type="entry name" value="Spore Coat Polysaccharide Biosynthesis Protein SpsA, Chain A"/>
    <property type="match status" value="1"/>
</dbReference>
<dbReference type="AlphaFoldDB" id="A0A6N7ZAP2"/>
<evidence type="ECO:0000256" key="2">
    <source>
        <dbReference type="ARBA" id="ARBA00022695"/>
    </source>
</evidence>
<dbReference type="PANTHER" id="PTHR32125:SF4">
    <property type="entry name" value="2-C-METHYL-D-ERYTHRITOL 4-PHOSPHATE CYTIDYLYLTRANSFERASE, CHLOROPLASTIC"/>
    <property type="match status" value="1"/>
</dbReference>
<organism evidence="3 4">
    <name type="scientific">Amycolatopsis pithecellobii</name>
    <dbReference type="NCBI Taxonomy" id="664692"/>
    <lineage>
        <taxon>Bacteria</taxon>
        <taxon>Bacillati</taxon>
        <taxon>Actinomycetota</taxon>
        <taxon>Actinomycetes</taxon>
        <taxon>Pseudonocardiales</taxon>
        <taxon>Pseudonocardiaceae</taxon>
        <taxon>Amycolatopsis</taxon>
    </lineage>
</organism>
<dbReference type="PANTHER" id="PTHR32125">
    <property type="entry name" value="2-C-METHYL-D-ERYTHRITOL 4-PHOSPHATE CYTIDYLYLTRANSFERASE, CHLOROPLASTIC"/>
    <property type="match status" value="1"/>
</dbReference>
<keyword evidence="1" id="KW-0808">Transferase</keyword>
<evidence type="ECO:0000313" key="4">
    <source>
        <dbReference type="Proteomes" id="UP000440096"/>
    </source>
</evidence>
<comment type="caution">
    <text evidence="3">The sequence shown here is derived from an EMBL/GenBank/DDBJ whole genome shotgun (WGS) entry which is preliminary data.</text>
</comment>
<dbReference type="SUPFAM" id="SSF53448">
    <property type="entry name" value="Nucleotide-diphospho-sugar transferases"/>
    <property type="match status" value="1"/>
</dbReference>